<gene>
    <name evidence="1" type="ORF">NOR51B_1992</name>
</gene>
<accession>B8KXQ3</accession>
<dbReference type="EMBL" id="DS999411">
    <property type="protein sequence ID" value="EED36044.1"/>
    <property type="molecule type" value="Genomic_DNA"/>
</dbReference>
<protein>
    <submittedName>
        <fullName evidence="1">Uncharacterized protein</fullName>
    </submittedName>
</protein>
<dbReference type="AlphaFoldDB" id="B8KXQ3"/>
<reference evidence="2" key="1">
    <citation type="journal article" date="2013" name="BMC Microbiol.">
        <title>Taxonomy and evolution of bacteriochlorophyll a-containing members of the OM60/NOR5 clade of marine gammaproteobacteria: description of Luminiphilus syltensis gen. nov., sp. nov., reclassification of Haliea rubra as Pseudohaliea rubra gen. nov., comb. nov., and emendation of Chromatocurvus halotolerans.</title>
        <authorList>
            <person name="Spring S."/>
            <person name="Riedel T."/>
            <person name="Sproer C."/>
            <person name="Yan S."/>
            <person name="Harder J."/>
            <person name="Fuchs B.M."/>
        </authorList>
    </citation>
    <scope>NUCLEOTIDE SEQUENCE [LARGE SCALE GENOMIC DNA]</scope>
    <source>
        <strain evidence="2">NOR51-B</strain>
    </source>
</reference>
<evidence type="ECO:0000313" key="2">
    <source>
        <dbReference type="Proteomes" id="UP000004699"/>
    </source>
</evidence>
<evidence type="ECO:0000313" key="1">
    <source>
        <dbReference type="EMBL" id="EED36044.1"/>
    </source>
</evidence>
<dbReference type="Proteomes" id="UP000004699">
    <property type="component" value="Unassembled WGS sequence"/>
</dbReference>
<organism evidence="1 2">
    <name type="scientific">Luminiphilus syltensis NOR5-1B</name>
    <dbReference type="NCBI Taxonomy" id="565045"/>
    <lineage>
        <taxon>Bacteria</taxon>
        <taxon>Pseudomonadati</taxon>
        <taxon>Pseudomonadota</taxon>
        <taxon>Gammaproteobacteria</taxon>
        <taxon>Cellvibrionales</taxon>
        <taxon>Halieaceae</taxon>
        <taxon>Luminiphilus</taxon>
    </lineage>
</organism>
<name>B8KXQ3_9GAMM</name>
<dbReference type="HOGENOM" id="CLU_3272383_0_0_6"/>
<proteinExistence type="predicted"/>
<keyword evidence="2" id="KW-1185">Reference proteome</keyword>
<sequence length="41" mass="4630">MSESIIMSLQRPRIFQVQAPTAAFPEKSGKAFFIIVGQKLY</sequence>
<dbReference type="STRING" id="565045.NOR51B_1992"/>